<dbReference type="AlphaFoldDB" id="A0A2P5EBT4"/>
<reference evidence="2" key="1">
    <citation type="submission" date="2016-06" db="EMBL/GenBank/DDBJ databases">
        <title>Parallel loss of symbiosis genes in relatives of nitrogen-fixing non-legume Parasponia.</title>
        <authorList>
            <person name="Van Velzen R."/>
            <person name="Holmer R."/>
            <person name="Bu F."/>
            <person name="Rutten L."/>
            <person name="Van Zeijl A."/>
            <person name="Liu W."/>
            <person name="Santuari L."/>
            <person name="Cao Q."/>
            <person name="Sharma T."/>
            <person name="Shen D."/>
            <person name="Roswanjaya Y."/>
            <person name="Wardhani T."/>
            <person name="Kalhor M.S."/>
            <person name="Jansen J."/>
            <person name="Van den Hoogen J."/>
            <person name="Gungor B."/>
            <person name="Hartog M."/>
            <person name="Hontelez J."/>
            <person name="Verver J."/>
            <person name="Yang W.-C."/>
            <person name="Schijlen E."/>
            <person name="Repin R."/>
            <person name="Schilthuizen M."/>
            <person name="Schranz E."/>
            <person name="Heidstra R."/>
            <person name="Miyata K."/>
            <person name="Fedorova E."/>
            <person name="Kohlen W."/>
            <person name="Bisseling T."/>
            <person name="Smit S."/>
            <person name="Geurts R."/>
        </authorList>
    </citation>
    <scope>NUCLEOTIDE SEQUENCE [LARGE SCALE GENOMIC DNA]</scope>
    <source>
        <strain evidence="2">cv. RG33-2</strain>
    </source>
</reference>
<keyword evidence="2" id="KW-1185">Reference proteome</keyword>
<name>A0A2P5EBT4_TREOI</name>
<dbReference type="EMBL" id="JXTC01000186">
    <property type="protein sequence ID" value="PON82974.1"/>
    <property type="molecule type" value="Genomic_DNA"/>
</dbReference>
<evidence type="ECO:0000313" key="1">
    <source>
        <dbReference type="EMBL" id="PON82974.1"/>
    </source>
</evidence>
<proteinExistence type="predicted"/>
<dbReference type="Proteomes" id="UP000237000">
    <property type="component" value="Unassembled WGS sequence"/>
</dbReference>
<organism evidence="1 2">
    <name type="scientific">Trema orientale</name>
    <name type="common">Charcoal tree</name>
    <name type="synonym">Celtis orientalis</name>
    <dbReference type="NCBI Taxonomy" id="63057"/>
    <lineage>
        <taxon>Eukaryota</taxon>
        <taxon>Viridiplantae</taxon>
        <taxon>Streptophyta</taxon>
        <taxon>Embryophyta</taxon>
        <taxon>Tracheophyta</taxon>
        <taxon>Spermatophyta</taxon>
        <taxon>Magnoliopsida</taxon>
        <taxon>eudicotyledons</taxon>
        <taxon>Gunneridae</taxon>
        <taxon>Pentapetalae</taxon>
        <taxon>rosids</taxon>
        <taxon>fabids</taxon>
        <taxon>Rosales</taxon>
        <taxon>Cannabaceae</taxon>
        <taxon>Trema</taxon>
    </lineage>
</organism>
<accession>A0A2P5EBT4</accession>
<protein>
    <submittedName>
        <fullName evidence="1">Uncharacterized protein</fullName>
    </submittedName>
</protein>
<dbReference type="InParanoid" id="A0A2P5EBT4"/>
<evidence type="ECO:0000313" key="2">
    <source>
        <dbReference type="Proteomes" id="UP000237000"/>
    </source>
</evidence>
<sequence>MPDFCFIYGRIRHVFKYCNAKVDENLRLSENFQYGNWLKATLVRQIGAYGDRVFYSPQGAHKVSGKGGKFMGLKLYQFQLVATLLMALCEGTGESSRVGAVKGSEHLLKNKKPIVSVVHYDSYTHDAFLFDFTGNEATPKPRSTRLWKKAARAGMRNN</sequence>
<gene>
    <name evidence="1" type="ORF">TorRG33x02_212700</name>
</gene>
<comment type="caution">
    <text evidence="1">The sequence shown here is derived from an EMBL/GenBank/DDBJ whole genome shotgun (WGS) entry which is preliminary data.</text>
</comment>